<dbReference type="Proteomes" id="UP000317617">
    <property type="component" value="Unassembled WGS sequence"/>
</dbReference>
<gene>
    <name evidence="1" type="ORF">AOR01nite_12890</name>
</gene>
<proteinExistence type="predicted"/>
<dbReference type="AlphaFoldDB" id="A0A4Y3TLK6"/>
<evidence type="ECO:0000313" key="1">
    <source>
        <dbReference type="EMBL" id="GEB82812.1"/>
    </source>
</evidence>
<accession>A0A4Y3TLK6</accession>
<sequence length="54" mass="5857">MSLDKSDNVTPFTLEYKQDATLISMNLPQPAVVVSLAISAVRLVAQSARALPER</sequence>
<dbReference type="EMBL" id="BJMU01000005">
    <property type="protein sequence ID" value="GEB82812.1"/>
    <property type="molecule type" value="Genomic_DNA"/>
</dbReference>
<comment type="caution">
    <text evidence="1">The sequence shown here is derived from an EMBL/GenBank/DDBJ whole genome shotgun (WGS) entry which is preliminary data.</text>
</comment>
<name>A0A4Y3TLK6_9PROT</name>
<evidence type="ECO:0000313" key="2">
    <source>
        <dbReference type="Proteomes" id="UP000317617"/>
    </source>
</evidence>
<protein>
    <submittedName>
        <fullName evidence="1">Uncharacterized protein</fullName>
    </submittedName>
</protein>
<keyword evidence="2" id="KW-1185">Reference proteome</keyword>
<organism evidence="1 2">
    <name type="scientific">Acetobacter orleanensis</name>
    <dbReference type="NCBI Taxonomy" id="104099"/>
    <lineage>
        <taxon>Bacteria</taxon>
        <taxon>Pseudomonadati</taxon>
        <taxon>Pseudomonadota</taxon>
        <taxon>Alphaproteobacteria</taxon>
        <taxon>Acetobacterales</taxon>
        <taxon>Acetobacteraceae</taxon>
        <taxon>Acetobacter</taxon>
    </lineage>
</organism>
<reference evidence="1 2" key="1">
    <citation type="submission" date="2019-06" db="EMBL/GenBank/DDBJ databases">
        <title>Whole genome shotgun sequence of Acetobacter orleanensis NBRC 13752.</title>
        <authorList>
            <person name="Hosoyama A."/>
            <person name="Uohara A."/>
            <person name="Ohji S."/>
            <person name="Ichikawa N."/>
        </authorList>
    </citation>
    <scope>NUCLEOTIDE SEQUENCE [LARGE SCALE GENOMIC DNA]</scope>
    <source>
        <strain evidence="1 2">NBRC 13752</strain>
    </source>
</reference>